<keyword evidence="2" id="KW-1185">Reference proteome</keyword>
<dbReference type="GO" id="GO:0016787">
    <property type="term" value="F:hydrolase activity"/>
    <property type="evidence" value="ECO:0007669"/>
    <property type="project" value="UniProtKB-KW"/>
</dbReference>
<evidence type="ECO:0000313" key="1">
    <source>
        <dbReference type="EMBL" id="MFD1103898.1"/>
    </source>
</evidence>
<dbReference type="Proteomes" id="UP001597203">
    <property type="component" value="Unassembled WGS sequence"/>
</dbReference>
<sequence length="219" mass="23655">MADIEGTDPISGAADETATRHQLTGLIGRSAPLPIWAHLDAMKDWLARARQAATQADQRGSAAAEWLLDNDYQIQRAILQIGEGLPKAFYAKLPGLAEDGLRRPRAHQVAQSLLLASHLQVSLSSAVEFVVRYQNKMPLSIAETWAIPTMLRIVCLEMIVTGFTQLFPQVAPPFALTNAMGKAPEEIRSAAHYISTSNDKDGIADAIDAFLLPLVGGSS</sequence>
<evidence type="ECO:0000313" key="2">
    <source>
        <dbReference type="Proteomes" id="UP001597203"/>
    </source>
</evidence>
<gene>
    <name evidence="1" type="ORF">ACFQ24_03070</name>
</gene>
<dbReference type="RefSeq" id="WP_093067927.1">
    <property type="nucleotide sequence ID" value="NZ_JBHTLS010000010.1"/>
</dbReference>
<keyword evidence="1" id="KW-0378">Hydrolase</keyword>
<dbReference type="Gene3D" id="3.40.50.1000">
    <property type="entry name" value="HAD superfamily/HAD-like"/>
    <property type="match status" value="1"/>
</dbReference>
<dbReference type="EMBL" id="JBHTLS010000010">
    <property type="protein sequence ID" value="MFD1103898.1"/>
    <property type="molecule type" value="Genomic_DNA"/>
</dbReference>
<accession>A0ABW3NX58</accession>
<comment type="caution">
    <text evidence="1">The sequence shown here is derived from an EMBL/GenBank/DDBJ whole genome shotgun (WGS) entry which is preliminary data.</text>
</comment>
<reference evidence="2" key="1">
    <citation type="journal article" date="2019" name="Int. J. Syst. Evol. Microbiol.">
        <title>The Global Catalogue of Microorganisms (GCM) 10K type strain sequencing project: providing services to taxonomists for standard genome sequencing and annotation.</title>
        <authorList>
            <consortium name="The Broad Institute Genomics Platform"/>
            <consortium name="The Broad Institute Genome Sequencing Center for Infectious Disease"/>
            <person name="Wu L."/>
            <person name="Ma J."/>
        </authorList>
    </citation>
    <scope>NUCLEOTIDE SEQUENCE [LARGE SCALE GENOMIC DNA]</scope>
    <source>
        <strain evidence="2">CCUG 54329</strain>
    </source>
</reference>
<proteinExistence type="predicted"/>
<name>A0ABW3NX58_9SPHN</name>
<protein>
    <submittedName>
        <fullName evidence="1">HAD hydrolase family protein</fullName>
    </submittedName>
</protein>
<dbReference type="InterPro" id="IPR023214">
    <property type="entry name" value="HAD_sf"/>
</dbReference>
<dbReference type="SUPFAM" id="SSF56784">
    <property type="entry name" value="HAD-like"/>
    <property type="match status" value="1"/>
</dbReference>
<dbReference type="Pfam" id="PF08282">
    <property type="entry name" value="Hydrolase_3"/>
    <property type="match status" value="1"/>
</dbReference>
<dbReference type="InterPro" id="IPR036412">
    <property type="entry name" value="HAD-like_sf"/>
</dbReference>
<organism evidence="1 2">
    <name type="scientific">Sphingobium olei</name>
    <dbReference type="NCBI Taxonomy" id="420955"/>
    <lineage>
        <taxon>Bacteria</taxon>
        <taxon>Pseudomonadati</taxon>
        <taxon>Pseudomonadota</taxon>
        <taxon>Alphaproteobacteria</taxon>
        <taxon>Sphingomonadales</taxon>
        <taxon>Sphingomonadaceae</taxon>
        <taxon>Sphingobium</taxon>
    </lineage>
</organism>